<feature type="compositionally biased region" description="Basic residues" evidence="2">
    <location>
        <begin position="2674"/>
        <end position="2687"/>
    </location>
</feature>
<feature type="compositionally biased region" description="Acidic residues" evidence="2">
    <location>
        <begin position="1971"/>
        <end position="1982"/>
    </location>
</feature>
<feature type="compositionally biased region" description="Basic and acidic residues" evidence="2">
    <location>
        <begin position="1983"/>
        <end position="2006"/>
    </location>
</feature>
<feature type="compositionally biased region" description="Basic and acidic residues" evidence="2">
    <location>
        <begin position="2727"/>
        <end position="2739"/>
    </location>
</feature>
<feature type="region of interest" description="Disordered" evidence="2">
    <location>
        <begin position="289"/>
        <end position="449"/>
    </location>
</feature>
<feature type="compositionally biased region" description="Acidic residues" evidence="2">
    <location>
        <begin position="1521"/>
        <end position="1534"/>
    </location>
</feature>
<feature type="compositionally biased region" description="Low complexity" evidence="2">
    <location>
        <begin position="2454"/>
        <end position="2465"/>
    </location>
</feature>
<feature type="compositionally biased region" description="Acidic residues" evidence="2">
    <location>
        <begin position="3267"/>
        <end position="3279"/>
    </location>
</feature>
<feature type="compositionally biased region" description="Basic residues" evidence="2">
    <location>
        <begin position="2028"/>
        <end position="2037"/>
    </location>
</feature>
<feature type="compositionally biased region" description="Polar residues" evidence="2">
    <location>
        <begin position="1063"/>
        <end position="1078"/>
    </location>
</feature>
<feature type="compositionally biased region" description="Basic and acidic residues" evidence="2">
    <location>
        <begin position="965"/>
        <end position="1019"/>
    </location>
</feature>
<feature type="compositionally biased region" description="Basic residues" evidence="2">
    <location>
        <begin position="2188"/>
        <end position="2198"/>
    </location>
</feature>
<feature type="compositionally biased region" description="Acidic residues" evidence="2">
    <location>
        <begin position="2045"/>
        <end position="2054"/>
    </location>
</feature>
<feature type="compositionally biased region" description="Basic and acidic residues" evidence="2">
    <location>
        <begin position="1763"/>
        <end position="1784"/>
    </location>
</feature>
<feature type="compositionally biased region" description="Basic residues" evidence="2">
    <location>
        <begin position="1732"/>
        <end position="1741"/>
    </location>
</feature>
<feature type="compositionally biased region" description="Basic and acidic residues" evidence="2">
    <location>
        <begin position="1700"/>
        <end position="1710"/>
    </location>
</feature>
<feature type="compositionally biased region" description="Basic residues" evidence="2">
    <location>
        <begin position="1806"/>
        <end position="1815"/>
    </location>
</feature>
<name>A0A6G0TEM0_APHGL</name>
<feature type="compositionally biased region" description="Basic and acidic residues" evidence="2">
    <location>
        <begin position="1381"/>
        <end position="1402"/>
    </location>
</feature>
<keyword evidence="1" id="KW-0175">Coiled coil</keyword>
<feature type="compositionally biased region" description="Polar residues" evidence="2">
    <location>
        <begin position="2351"/>
        <end position="2368"/>
    </location>
</feature>
<keyword evidence="4" id="KW-1185">Reference proteome</keyword>
<feature type="compositionally biased region" description="Polar residues" evidence="2">
    <location>
        <begin position="352"/>
        <end position="367"/>
    </location>
</feature>
<feature type="compositionally biased region" description="Basic and acidic residues" evidence="2">
    <location>
        <begin position="2529"/>
        <end position="2541"/>
    </location>
</feature>
<accession>A0A6G0TEM0</accession>
<feature type="compositionally biased region" description="Low complexity" evidence="2">
    <location>
        <begin position="2850"/>
        <end position="2861"/>
    </location>
</feature>
<feature type="compositionally biased region" description="Low complexity" evidence="2">
    <location>
        <begin position="2751"/>
        <end position="2762"/>
    </location>
</feature>
<feature type="compositionally biased region" description="Polar residues" evidence="2">
    <location>
        <begin position="2214"/>
        <end position="2239"/>
    </location>
</feature>
<feature type="compositionally biased region" description="Acidic residues" evidence="2">
    <location>
        <begin position="2119"/>
        <end position="2134"/>
    </location>
</feature>
<feature type="compositionally biased region" description="Acidic residues" evidence="2">
    <location>
        <begin position="1287"/>
        <end position="1303"/>
    </location>
</feature>
<feature type="compositionally biased region" description="Basic residues" evidence="2">
    <location>
        <begin position="1087"/>
        <end position="1097"/>
    </location>
</feature>
<feature type="compositionally biased region" description="Basic and acidic residues" evidence="2">
    <location>
        <begin position="2430"/>
        <end position="2442"/>
    </location>
</feature>
<sequence length="3397" mass="393044">MGTAFFLQNAISLTVDQTTEDQWSKLESSTDQIDLKKILKLCKNSINSFNEKLENTKTTVSKKLHEPNKTTEDLEKLVSDVKTQIKNSSTDLVTVRKLVQKTALRFRDTFKSLSSFTELDNETVNKELEGIKKTTVNGKKPLVNRVVRSFGNRYNLNKLANRVLEISADREKLKNNYDEKKRIAKKELNSLWNSLTNHSKTVNDNALKAFETFFEGMKSIKSVKKKIKTIGEDAINEIKKGNDFNNIKNAVELAKALKLKFEDEWNLDSGELTYSDEQKKDTKKTMDENLVEDNEYDNSTNDIEPSLPTTEQETIDNEKINAIPSTQIEIEKPSKNDSLTSDKAVSEVEETQLPTESENKVQTTKLQPTIKDDLPDDNISDNKNSPIEETSIIPNTENKENKEKALLVEPKDSNNETNLTDGIKSDLSNNETTFNPDITNDETLISPNKNAENNKKISREKIPILPWQKLIQLDDTQVSQQSKKCESLSNNIIPEFDNIKKLAKNSIQVTQNYKTLQKIENETVQRFYDKMVDTNTKLSDYLVDSAEDVCAKVTPINKRYERKFKNDPNIKRIKYLLGKQYDPNQYILKILDDASHKTGIGGMKKTTYYKMLAVAHNLNHETKEMEDAALYAMNKIYEGKLAATNLQKMFNKEKASKACYIRNILLEKENDAEKKNKDENKEKIEESINNDTNTEPLKPDINLDSVDDIQPSTTNDDNEPILNDEEEEKTINDTNESTTYNNLGDSENDNTKKENEEQKTEENYNISSLPQNKDSDFTTQTTNDGANKPKRNITRKVTHHRKHRNPNDPNDVSEEYDTIEEIDDEEDVTNEYKSSEDKSNDTPETESLVNSDNKQEVVEPEHSENKNGEQKTEENYNISPLPQNKDSDFTTQTTNDGANKPKRNITRKVTHHRKHRNPNDPNDVSEENDTIEEIDDEEDVTNEYKSSEDKSNDTPEAESLVNSDNKQEFAEPEQSENKNGELNEESSSREVTNKKGEPDELKTNRRIKRIDPKDGKEISEEYEEEDGNKLNKSGEKTFGDTEKSESPVTTDNQDDAEAPGRLQSENAESNEVNSTPIDTSEADHLGKSKTKLRRKRIDPKDGKALSEENDTFEEDENNLNKSIEKKTTDTSEIEPAFNEKNNSEQETEEEDTNTDINSVNEDTTKENLNKESKSFDENDEKIDQETEDLNENVNLNSVENAELKSVNNEKIIRPAESMEEDSRSNESSYTPEYDETSEVHHLHKHQPETPTNEIAAKPRDIGEEAERKNQPKRRHRRRRDPNTSLEVSEEYDTFEEQDEESPLEDEKINTQEYDETSEDHHLHKHKPETLTNEIAAKPSDIGEQDERNKQPKRRHRRRRDPNTGLEVSEEYDTLEEQDEESPLKEKKIDTPEHDENPEHEPETATNEMAAKPRDIGEEAERKNQPKRRHRRRRDPNTSLEVSEEYDTFEEQDEESPLEDEKINTQEYDETSEDHHLHKHKPETLTNEIAAKPSDIGEQDERNKQPKRRHRRRRDPNTGLEVSEEYDTLEEQDEESPLKEKKIDTPEHDENPEHEPETATNEMAAKPRDIGEEAERKNQPKRRHRRRRDPNTGLEVSEEYDTLEEQDEESPLEEKKIDTPEHDENPEHEPETATNEMAAQPRDVGEEAERKNQPKRRHRRRRDPNTGLEVSEEYDTLEEQDEESPLEEKKIDTPEYDETSEDHHLHKHEPETATNEIAAKPSDIGEQDERNNQPKRRHRRRRDPNTGLEMSEEYDTLEEQDEESPLKEKKIDTPEHDENHEHEPETATNEMAAKPRDVGEEAERKNQPKRRHRRRRDPNTGLEVSEEYDTLEEQDKESPLEEKKIDTPEHDENPEHEPETPTNEIAAKPSDIGEQDERNNQPKRRHRRRRDPNTGLEVSEEYDTLEERDEKSPLEDNTIDTSESDENPEHEPETPTNEIAAKPSDIGEQDERNKPPKRRHRRRRDPNTGLEVSEEYDTLEEQDKESPLEEKKIDTPEHDENPEHEPETPTNEIAAKPSDIGEQDERNNQPKRRHRRRRDPNTGLEVSEEYDTLEERDEKSPLEDNTIDTSESDENPEHEPETPTNEIAAKPSDIGEQDERNKPPKRRHRRRRDPNTGLEVSEEYDTFEEQDEESPLEEKKIDTPEYEETSEDHDLYEHEPETPTNELADKPSEIDEQTEGVNQPSIKNRPQRRPKKPKTGLKEPKDYEADKQNDESPTGNFEINTPSATRNYIENEQNSDIPEHDENPEHNQYYEHEPEKPTNEVAAKPSDIGEQDERNNQPKRRHRRRRDPNTGLEMSEEYDTLEEQDVVSPLEDNKIDTPEYDENSEHNESNDVDNNNDQPEVSEYPELSTLSSKDSSTPTEANENGNIVKPHPRKIRRRRKSKKPQSFNEIDRTPIEVNNEDINNNPVEDQDVNNNNVPYNNDDVLEEDPHHGYGERIDENQPELSEYPKNSDLLSKDSTTPTDTDDNESVVRPHPRKIRRRRKSKKPQSYNEIDRTPIEDINNNPVEDQDVNNNNVPYNNDDILEEDPHHGYGERIDENQPELLEYPKNSELLSKDSTTPTDTDDNESVVRPHPRKIRRRRKSKKPQSYNEIDRTPIEDINNNPVEDQDVNNNNVPYNNDDILEEDPHHGYGERIDENQPELLEYPKNSELLSKDSTTPTDTDDNESVVRPHPRKIRRRRKSKKPQSYNEIDRTPIEDINNNPVEDQDVNSNNVPYNNDDVLEEDPHHGYGERIDENQPELLEYPKNSDLLSKDSTTPTDTDDNESVVRPHPRKIRRRRKSKKPQSYNEIDRTPIEDINNNPVEDQDVNNNNVPYNSDDVLEEDPHHGYGETIDENQPELLEYPKNSDLLSKDSTTPTDTDDNENVVRPHPRKIRRRRRRKPKQPQSFNGNDKTSIETNDVSTKTIPTNIDPENSRVPNEEKPTETPEIDPNNIQKNPNKKRRIRRIIRSYVVNKATNERIPIIDQTYSTTDGFPDDINNKLESLESDDSNVNDPEANTDNDDYSSFLFKEYNSDQCKRDAYDKFKKVTSQDAKQIAYRSVLDTSEMRSNMLATLKNAISSVKASRTFNDVDQSLRTVSYSLKVGLKQTISDLVIKVIPLAKDFLKTAENLKELYQRGPQSTHKMLTNILENESTVPESAKDILRLISPQFDVDELINNIFEKPCTAKSLKEKKVKAQRKLIDLSKNMDTAISNIDCFVLSAMSTVGIGADTLKLLKSGKVIMSDKHPRAKILRDAVGIIEAGKKLQNNDDSFTPTLKPSDGTTESDEDDDDEDPDEVAQKNEEFLKTVPDLDDNIPIPKKVPNKRQPLGVIVVHPDKQIEYKEVTDTSQLKKFVGDQTKKYKLQSKNKHPKFLKLNSKRLIDAMVADVKKKAERNGMTKKEMVDEIIKNLNNS</sequence>
<feature type="compositionally biased region" description="Polar residues" evidence="2">
    <location>
        <begin position="875"/>
        <end position="897"/>
    </location>
</feature>
<feature type="region of interest" description="Disordered" evidence="2">
    <location>
        <begin position="3251"/>
        <end position="3279"/>
    </location>
</feature>
<feature type="compositionally biased region" description="Basic residues" evidence="2">
    <location>
        <begin position="788"/>
        <end position="804"/>
    </location>
</feature>
<comment type="caution">
    <text evidence="3">The sequence shown here is derived from an EMBL/GenBank/DDBJ whole genome shotgun (WGS) entry which is preliminary data.</text>
</comment>
<proteinExistence type="predicted"/>
<feature type="compositionally biased region" description="Acidic residues" evidence="2">
    <location>
        <begin position="2297"/>
        <end position="2308"/>
    </location>
</feature>
<feature type="compositionally biased region" description="Polar residues" evidence="2">
    <location>
        <begin position="2702"/>
        <end position="2719"/>
    </location>
</feature>
<feature type="compositionally biased region" description="Basic and acidic residues" evidence="2">
    <location>
        <begin position="397"/>
        <end position="414"/>
    </location>
</feature>
<protein>
    <submittedName>
        <fullName evidence="3">Uncharacterized protein</fullName>
    </submittedName>
</protein>
<feature type="compositionally biased region" description="Basic residues" evidence="2">
    <location>
        <begin position="1504"/>
        <end position="1513"/>
    </location>
</feature>
<feature type="compositionally biased region" description="Acidic residues" evidence="2">
    <location>
        <begin position="1441"/>
        <end position="1457"/>
    </location>
</feature>
<feature type="compositionally biased region" description="Polar residues" evidence="2">
    <location>
        <begin position="381"/>
        <end position="396"/>
    </location>
</feature>
<feature type="compositionally biased region" description="Basic and acidic residues" evidence="2">
    <location>
        <begin position="749"/>
        <end position="762"/>
    </location>
</feature>
<feature type="compositionally biased region" description="Low complexity" evidence="2">
    <location>
        <begin position="1191"/>
        <end position="1200"/>
    </location>
</feature>
<feature type="compositionally biased region" description="Basic residues" evidence="2">
    <location>
        <begin position="2773"/>
        <end position="2786"/>
    </location>
</feature>
<feature type="compositionally biased region" description="Basic and acidic residues" evidence="2">
    <location>
        <begin position="2314"/>
        <end position="2332"/>
    </location>
</feature>
<feature type="compositionally biased region" description="Basic and acidic residues" evidence="2">
    <location>
        <begin position="1027"/>
        <end position="1045"/>
    </location>
</feature>
<feature type="compositionally biased region" description="Basic and acidic residues" evidence="2">
    <location>
        <begin position="1564"/>
        <end position="1577"/>
    </location>
</feature>
<feature type="compositionally biased region" description="Low complexity" evidence="2">
    <location>
        <begin position="2514"/>
        <end position="2524"/>
    </location>
</feature>
<feature type="compositionally biased region" description="Basic residues" evidence="2">
    <location>
        <begin position="900"/>
        <end position="916"/>
    </location>
</feature>
<feature type="compositionally biased region" description="Polar residues" evidence="2">
    <location>
        <begin position="732"/>
        <end position="745"/>
    </location>
</feature>
<dbReference type="OrthoDB" id="6626902at2759"/>
<feature type="compositionally biased region" description="Acidic residues" evidence="2">
    <location>
        <begin position="716"/>
        <end position="728"/>
    </location>
</feature>
<feature type="compositionally biased region" description="Basic residues" evidence="2">
    <location>
        <begin position="1652"/>
        <end position="1661"/>
    </location>
</feature>
<feature type="compositionally biased region" description="Acidic residues" evidence="2">
    <location>
        <begin position="1823"/>
        <end position="1834"/>
    </location>
</feature>
<feature type="compositionally biased region" description="Basic and acidic residues" evidence="2">
    <location>
        <begin position="1410"/>
        <end position="1423"/>
    </location>
</feature>
<feature type="compositionally biased region" description="Basic and acidic residues" evidence="2">
    <location>
        <begin position="1256"/>
        <end position="1269"/>
    </location>
</feature>
<feature type="compositionally biased region" description="Basic and acidic residues" evidence="2">
    <location>
        <begin position="673"/>
        <end position="686"/>
    </location>
</feature>
<feature type="compositionally biased region" description="Low complexity" evidence="2">
    <location>
        <begin position="2613"/>
        <end position="2623"/>
    </location>
</feature>
<feature type="compositionally biased region" description="Basic residues" evidence="2">
    <location>
        <begin position="2575"/>
        <end position="2588"/>
    </location>
</feature>
<evidence type="ECO:0000256" key="2">
    <source>
        <dbReference type="SAM" id="MobiDB-lite"/>
    </source>
</evidence>
<feature type="compositionally biased region" description="Basic residues" evidence="2">
    <location>
        <begin position="1424"/>
        <end position="1433"/>
    </location>
</feature>
<feature type="compositionally biased region" description="Basic residues" evidence="2">
    <location>
        <begin position="2102"/>
        <end position="2111"/>
    </location>
</feature>
<feature type="compositionally biased region" description="Basic and acidic residues" evidence="2">
    <location>
        <begin position="853"/>
        <end position="874"/>
    </location>
</feature>
<feature type="coiled-coil region" evidence="1">
    <location>
        <begin position="156"/>
        <end position="190"/>
    </location>
</feature>
<feature type="compositionally biased region" description="Basic residues" evidence="2">
    <location>
        <begin position="2373"/>
        <end position="2386"/>
    </location>
</feature>
<feature type="compositionally biased region" description="Polar residues" evidence="2">
    <location>
        <begin position="2887"/>
        <end position="2915"/>
    </location>
</feature>
<feature type="compositionally biased region" description="Basic residues" evidence="2">
    <location>
        <begin position="1880"/>
        <end position="1889"/>
    </location>
</feature>
<feature type="region of interest" description="Disordered" evidence="2">
    <location>
        <begin position="673"/>
        <end position="2943"/>
    </location>
</feature>
<feature type="compositionally biased region" description="Acidic residues" evidence="2">
    <location>
        <begin position="1595"/>
        <end position="1610"/>
    </location>
</feature>
<feature type="compositionally biased region" description="Acidic residues" evidence="2">
    <location>
        <begin position="1897"/>
        <end position="1906"/>
    </location>
</feature>
<feature type="compositionally biased region" description="Acidic residues" evidence="2">
    <location>
        <begin position="1749"/>
        <end position="1762"/>
    </location>
</feature>
<feature type="compositionally biased region" description="Basic and acidic residues" evidence="2">
    <location>
        <begin position="1642"/>
        <end position="1651"/>
    </location>
</feature>
<feature type="compositionally biased region" description="Acidic residues" evidence="2">
    <location>
        <begin position="1367"/>
        <end position="1380"/>
    </location>
</feature>
<organism evidence="3 4">
    <name type="scientific">Aphis glycines</name>
    <name type="common">Soybean aphid</name>
    <dbReference type="NCBI Taxonomy" id="307491"/>
    <lineage>
        <taxon>Eukaryota</taxon>
        <taxon>Metazoa</taxon>
        <taxon>Ecdysozoa</taxon>
        <taxon>Arthropoda</taxon>
        <taxon>Hexapoda</taxon>
        <taxon>Insecta</taxon>
        <taxon>Pterygota</taxon>
        <taxon>Neoptera</taxon>
        <taxon>Paraneoptera</taxon>
        <taxon>Hemiptera</taxon>
        <taxon>Sternorrhyncha</taxon>
        <taxon>Aphidomorpha</taxon>
        <taxon>Aphidoidea</taxon>
        <taxon>Aphididae</taxon>
        <taxon>Aphidini</taxon>
        <taxon>Aphis</taxon>
        <taxon>Aphis</taxon>
    </lineage>
</organism>
<feature type="compositionally biased region" description="Basic residues" evidence="2">
    <location>
        <begin position="1350"/>
        <end position="1359"/>
    </location>
</feature>
<feature type="compositionally biased region" description="Basic and acidic residues" evidence="2">
    <location>
        <begin position="2199"/>
        <end position="2213"/>
    </location>
</feature>
<feature type="compositionally biased region" description="Acidic residues" evidence="2">
    <location>
        <begin position="923"/>
        <end position="941"/>
    </location>
</feature>
<feature type="compositionally biased region" description="Basic residues" evidence="2">
    <location>
        <begin position="1954"/>
        <end position="1963"/>
    </location>
</feature>
<evidence type="ECO:0000313" key="4">
    <source>
        <dbReference type="Proteomes" id="UP000475862"/>
    </source>
</evidence>
<feature type="compositionally biased region" description="Basic residues" evidence="2">
    <location>
        <begin position="2280"/>
        <end position="2289"/>
    </location>
</feature>
<feature type="compositionally biased region" description="Basic and acidic residues" evidence="2">
    <location>
        <begin position="1162"/>
        <end position="1184"/>
    </location>
</feature>
<gene>
    <name evidence="3" type="ORF">AGLY_011069</name>
</gene>
<feature type="compositionally biased region" description="Polar residues" evidence="2">
    <location>
        <begin position="415"/>
        <end position="449"/>
    </location>
</feature>
<feature type="compositionally biased region" description="Polar residues" evidence="2">
    <location>
        <begin position="297"/>
        <end position="312"/>
    </location>
</feature>
<feature type="compositionally biased region" description="Basic and acidic residues" evidence="2">
    <location>
        <begin position="2628"/>
        <end position="2640"/>
    </location>
</feature>
<feature type="compositionally biased region" description="Basic and acidic residues" evidence="2">
    <location>
        <begin position="1535"/>
        <end position="1556"/>
    </location>
</feature>
<feature type="compositionally biased region" description="Basic and acidic residues" evidence="2">
    <location>
        <begin position="1835"/>
        <end position="1858"/>
    </location>
</feature>
<feature type="compositionally biased region" description="Basic and acidic residues" evidence="2">
    <location>
        <begin position="2240"/>
        <end position="2261"/>
    </location>
</feature>
<feature type="compositionally biased region" description="Basic and acidic residues" evidence="2">
    <location>
        <begin position="1792"/>
        <end position="1805"/>
    </location>
</feature>
<feature type="compositionally biased region" description="Basic and acidic residues" evidence="2">
    <location>
        <begin position="2151"/>
        <end position="2172"/>
    </location>
</feature>
<feature type="compositionally biased region" description="Polar residues" evidence="2">
    <location>
        <begin position="766"/>
        <end position="785"/>
    </location>
</feature>
<dbReference type="EMBL" id="VYZN01000042">
    <property type="protein sequence ID" value="KAE9530607.1"/>
    <property type="molecule type" value="Genomic_DNA"/>
</dbReference>
<feature type="region of interest" description="Disordered" evidence="2">
    <location>
        <begin position="2976"/>
        <end position="3007"/>
    </location>
</feature>
<feature type="compositionally biased region" description="Polar residues" evidence="2">
    <location>
        <begin position="2178"/>
        <end position="2187"/>
    </location>
</feature>
<feature type="compositionally biased region" description="Basic residues" evidence="2">
    <location>
        <begin position="1270"/>
        <end position="1279"/>
    </location>
</feature>
<dbReference type="Proteomes" id="UP000475862">
    <property type="component" value="Unassembled WGS sequence"/>
</dbReference>
<evidence type="ECO:0000256" key="1">
    <source>
        <dbReference type="SAM" id="Coils"/>
    </source>
</evidence>
<feature type="compositionally biased region" description="Polar residues" evidence="2">
    <location>
        <begin position="2801"/>
        <end position="2818"/>
    </location>
</feature>
<feature type="compositionally biased region" description="Acidic residues" evidence="2">
    <location>
        <begin position="2988"/>
        <end position="3006"/>
    </location>
</feature>
<feature type="compositionally biased region" description="Basic and acidic residues" evidence="2">
    <location>
        <begin position="1611"/>
        <end position="1630"/>
    </location>
</feature>
<feature type="compositionally biased region" description="Basic residues" evidence="2">
    <location>
        <begin position="1578"/>
        <end position="1587"/>
    </location>
</feature>
<feature type="compositionally biased region" description="Acidic residues" evidence="2">
    <location>
        <begin position="1107"/>
        <end position="1117"/>
    </location>
</feature>
<feature type="compositionally biased region" description="Basic residues" evidence="2">
    <location>
        <begin position="2476"/>
        <end position="2489"/>
    </location>
</feature>
<feature type="compositionally biased region" description="Acidic residues" evidence="2">
    <location>
        <begin position="811"/>
        <end position="829"/>
    </location>
</feature>
<evidence type="ECO:0000313" key="3">
    <source>
        <dbReference type="EMBL" id="KAE9530607.1"/>
    </source>
</evidence>
<feature type="compositionally biased region" description="Acidic residues" evidence="2">
    <location>
        <begin position="1669"/>
        <end position="1684"/>
    </location>
</feature>
<reference evidence="3 4" key="1">
    <citation type="submission" date="2019-08" db="EMBL/GenBank/DDBJ databases">
        <title>The genome of the soybean aphid Biotype 1, its phylome, world population structure and adaptation to the North American continent.</title>
        <authorList>
            <person name="Giordano R."/>
            <person name="Donthu R.K."/>
            <person name="Hernandez A.G."/>
            <person name="Wright C.L."/>
            <person name="Zimin A.V."/>
        </authorList>
    </citation>
    <scope>NUCLEOTIDE SEQUENCE [LARGE SCALE GENOMIC DNA]</scope>
    <source>
        <tissue evidence="3">Whole aphids</tissue>
    </source>
</reference>
<feature type="compositionally biased region" description="Low complexity" evidence="2">
    <location>
        <begin position="2415"/>
        <end position="2425"/>
    </location>
</feature>
<feature type="compositionally biased region" description="Basic residues" evidence="2">
    <location>
        <begin position="2872"/>
        <end position="2886"/>
    </location>
</feature>